<dbReference type="GO" id="GO:0016301">
    <property type="term" value="F:kinase activity"/>
    <property type="evidence" value="ECO:0007669"/>
    <property type="project" value="UniProtKB-KW"/>
</dbReference>
<feature type="region of interest" description="Disordered" evidence="1">
    <location>
        <begin position="106"/>
        <end position="125"/>
    </location>
</feature>
<keyword evidence="2" id="KW-0418">Kinase</keyword>
<dbReference type="Gene3D" id="3.30.565.10">
    <property type="entry name" value="Histidine kinase-like ATPase, C-terminal domain"/>
    <property type="match status" value="1"/>
</dbReference>
<dbReference type="SUPFAM" id="SSF55874">
    <property type="entry name" value="ATPase domain of HSP90 chaperone/DNA topoisomerase II/histidine kinase"/>
    <property type="match status" value="1"/>
</dbReference>
<dbReference type="RefSeq" id="WP_116171194.1">
    <property type="nucleotide sequence ID" value="NZ_CP035284.1"/>
</dbReference>
<evidence type="ECO:0000313" key="2">
    <source>
        <dbReference type="EMBL" id="REG39509.1"/>
    </source>
</evidence>
<sequence length="668" mass="75108">MRVSLQHCGKKRPDWLVGGIVDSENSKQGVLFDDRFLDRYAGPIISDPAVAIVELVANAWDAYATRVDIVWPKRTENIAFSIRDNGKGMTPEQFRRRWKTLDYNRVADEGSKSAPPDDLKDAPPRHAYGRNGKGRHAAFKFSDPYLVRTWRDGKEVTYEVRRGTTQPFDVEEMASRDSVSGHGTEILSTASEGVAFDAEAVREVLGTRFLADPNFVVSVDGTLVTFDDIPTRNIQKETVNVPGFGAVEIIVIDSQKADRTTRQHGIAWRVKSRLVGTPGWVGFDHERILDGRTSEAKRFQFIVSADHLEDAVLPDWTGFIVNHPAWTETKPLVHAKIKEYLSSFTAERRREAKASIRESNVATVRRLPPIGRERWNQFVDEVIDACPTISTDEVGKVAGILANLELSTSKYGLLSKLHELPPGDLDSLYQLLDDWTLRLAKDALDEIQTRLKLIKDLEEKLHDESSDEVGDLQPLFERSLWVFGPEFESLEFTSNRGMTTVIQQLFGGTSTGSRQRPDFAMLPDGSVGLYSRDAHDFGHDVDGVARLVIAEIKRPGVVIGTDQKNQAWRYVSELIARGYVTEVTTTTCYVLGSRIHAAERGNRTEWDSRVTIIPMTYDTFVRRAEKRMLGLQEKLKDAPFLKERGLDGGEFVEKPQATTEDLFATPSR</sequence>
<keyword evidence="2" id="KW-0808">Transferase</keyword>
<proteinExistence type="predicted"/>
<evidence type="ECO:0000313" key="3">
    <source>
        <dbReference type="Proteomes" id="UP000256794"/>
    </source>
</evidence>
<keyword evidence="3" id="KW-1185">Reference proteome</keyword>
<dbReference type="InterPro" id="IPR036890">
    <property type="entry name" value="HATPase_C_sf"/>
</dbReference>
<dbReference type="EMBL" id="QUMX01000027">
    <property type="protein sequence ID" value="REG39509.1"/>
    <property type="molecule type" value="Genomic_DNA"/>
</dbReference>
<feature type="compositionally biased region" description="Basic and acidic residues" evidence="1">
    <location>
        <begin position="106"/>
        <end position="124"/>
    </location>
</feature>
<comment type="caution">
    <text evidence="2">The sequence shown here is derived from an EMBL/GenBank/DDBJ whole genome shotgun (WGS) entry which is preliminary data.</text>
</comment>
<dbReference type="Proteomes" id="UP000256794">
    <property type="component" value="Unassembled WGS sequence"/>
</dbReference>
<protein>
    <submittedName>
        <fullName evidence="2">Histidine kinase/DNA gyrase B/HSP90-like ATPase</fullName>
    </submittedName>
</protein>
<evidence type="ECO:0000256" key="1">
    <source>
        <dbReference type="SAM" id="MobiDB-lite"/>
    </source>
</evidence>
<reference evidence="2 3" key="1">
    <citation type="submission" date="2018-08" db="EMBL/GenBank/DDBJ databases">
        <title>Genomic Encyclopedia of Archaeal and Bacterial Type Strains, Phase II (KMG-II): from individual species to whole genera.</title>
        <authorList>
            <person name="Goeker M."/>
        </authorList>
    </citation>
    <scope>NUCLEOTIDE SEQUENCE [LARGE SCALE GENOMIC DNA]</scope>
    <source>
        <strain evidence="2 3">DSM 582</strain>
    </source>
</reference>
<dbReference type="AlphaFoldDB" id="A0AAQ0KL36"/>
<organism evidence="2 3">
    <name type="scientific">Paracoccus versutus</name>
    <name type="common">Thiobacillus versutus</name>
    <dbReference type="NCBI Taxonomy" id="34007"/>
    <lineage>
        <taxon>Bacteria</taxon>
        <taxon>Pseudomonadati</taxon>
        <taxon>Pseudomonadota</taxon>
        <taxon>Alphaproteobacteria</taxon>
        <taxon>Rhodobacterales</taxon>
        <taxon>Paracoccaceae</taxon>
        <taxon>Paracoccus</taxon>
    </lineage>
</organism>
<dbReference type="Pfam" id="PF13589">
    <property type="entry name" value="HATPase_c_3"/>
    <property type="match status" value="1"/>
</dbReference>
<name>A0AAQ0KL36_PARVE</name>
<accession>A0AAQ0KL36</accession>
<gene>
    <name evidence="2" type="ORF">ATH84_102748</name>
</gene>